<evidence type="ECO:0000313" key="3">
    <source>
        <dbReference type="EMBL" id="QES89814.1"/>
    </source>
</evidence>
<accession>A0A5P2G1Y6</accession>
<dbReference type="Gene3D" id="1.10.260.40">
    <property type="entry name" value="lambda repressor-like DNA-binding domains"/>
    <property type="match status" value="1"/>
</dbReference>
<dbReference type="InterPro" id="IPR001387">
    <property type="entry name" value="Cro/C1-type_HTH"/>
</dbReference>
<keyword evidence="4" id="KW-1185">Reference proteome</keyword>
<feature type="domain" description="HTH cro/C1-type" evidence="2">
    <location>
        <begin position="13"/>
        <end position="67"/>
    </location>
</feature>
<dbReference type="GO" id="GO:0005829">
    <property type="term" value="C:cytosol"/>
    <property type="evidence" value="ECO:0007669"/>
    <property type="project" value="TreeGrafter"/>
</dbReference>
<dbReference type="PROSITE" id="PS50943">
    <property type="entry name" value="HTH_CROC1"/>
    <property type="match status" value="1"/>
</dbReference>
<dbReference type="Gene3D" id="2.60.120.10">
    <property type="entry name" value="Jelly Rolls"/>
    <property type="match status" value="1"/>
</dbReference>
<dbReference type="SMART" id="SM00530">
    <property type="entry name" value="HTH_XRE"/>
    <property type="match status" value="1"/>
</dbReference>
<dbReference type="Proteomes" id="UP000292424">
    <property type="component" value="Chromosome"/>
</dbReference>
<evidence type="ECO:0000313" key="4">
    <source>
        <dbReference type="Proteomes" id="UP000292424"/>
    </source>
</evidence>
<sequence>MEEDVFLQIGNKVRELRKSKAVTLQTLADDAGISKGMVSQIENSRSVPSLPVLLNIIKALDADLNLFFKDINLMGKNAPVLLKKKAKYESFEKEKSKGFHYRRILTFNSRNIHYDFVLLRLESSAKRKMVTTDAFEFKYLLKGQVQYVIGNENYDMDEGDSLYFDARVPHNPINVGKSDAEMLIVYIFDEKK</sequence>
<dbReference type="PANTHER" id="PTHR46797">
    <property type="entry name" value="HTH-TYPE TRANSCRIPTIONAL REGULATOR"/>
    <property type="match status" value="1"/>
</dbReference>
<dbReference type="KEGG" id="arac:E0W69_014475"/>
<dbReference type="GO" id="GO:0003700">
    <property type="term" value="F:DNA-binding transcription factor activity"/>
    <property type="evidence" value="ECO:0007669"/>
    <property type="project" value="TreeGrafter"/>
</dbReference>
<dbReference type="SUPFAM" id="SSF51182">
    <property type="entry name" value="RmlC-like cupins"/>
    <property type="match status" value="1"/>
</dbReference>
<dbReference type="GO" id="GO:0003677">
    <property type="term" value="F:DNA binding"/>
    <property type="evidence" value="ECO:0007669"/>
    <property type="project" value="UniProtKB-KW"/>
</dbReference>
<dbReference type="CDD" id="cd00093">
    <property type="entry name" value="HTH_XRE"/>
    <property type="match status" value="1"/>
</dbReference>
<dbReference type="PANTHER" id="PTHR46797:SF2">
    <property type="entry name" value="TRANSCRIPTIONAL REGULATOR"/>
    <property type="match status" value="1"/>
</dbReference>
<gene>
    <name evidence="3" type="ORF">E0W69_014475</name>
</gene>
<dbReference type="InterPro" id="IPR011051">
    <property type="entry name" value="RmlC_Cupin_sf"/>
</dbReference>
<reference evidence="3 4" key="1">
    <citation type="submission" date="2019-09" db="EMBL/GenBank/DDBJ databases">
        <title>Complete genome sequence of Arachidicoccus sp. B3-10 isolated from apple orchard soil.</title>
        <authorList>
            <person name="Kim H.S."/>
            <person name="Han K.-I."/>
            <person name="Suh M.K."/>
            <person name="Lee K.C."/>
            <person name="Eom M.K."/>
            <person name="Kim J.-S."/>
            <person name="Kang S.W."/>
            <person name="Sin Y."/>
            <person name="Lee J.-S."/>
        </authorList>
    </citation>
    <scope>NUCLEOTIDE SEQUENCE [LARGE SCALE GENOMIC DNA]</scope>
    <source>
        <strain evidence="3 4">B3-10</strain>
    </source>
</reference>
<dbReference type="InterPro" id="IPR013096">
    <property type="entry name" value="Cupin_2"/>
</dbReference>
<dbReference type="Pfam" id="PF01381">
    <property type="entry name" value="HTH_3"/>
    <property type="match status" value="1"/>
</dbReference>
<dbReference type="CDD" id="cd02209">
    <property type="entry name" value="cupin_XRE_C"/>
    <property type="match status" value="1"/>
</dbReference>
<dbReference type="SUPFAM" id="SSF47413">
    <property type="entry name" value="lambda repressor-like DNA-binding domains"/>
    <property type="match status" value="1"/>
</dbReference>
<evidence type="ECO:0000256" key="1">
    <source>
        <dbReference type="ARBA" id="ARBA00023125"/>
    </source>
</evidence>
<evidence type="ECO:0000259" key="2">
    <source>
        <dbReference type="PROSITE" id="PS50943"/>
    </source>
</evidence>
<name>A0A5P2G1Y6_9BACT</name>
<dbReference type="OrthoDB" id="9805356at2"/>
<keyword evidence="1" id="KW-0238">DNA-binding</keyword>
<dbReference type="InterPro" id="IPR050807">
    <property type="entry name" value="TransReg_Diox_bact_type"/>
</dbReference>
<dbReference type="Pfam" id="PF07883">
    <property type="entry name" value="Cupin_2"/>
    <property type="match status" value="1"/>
</dbReference>
<dbReference type="InterPro" id="IPR014710">
    <property type="entry name" value="RmlC-like_jellyroll"/>
</dbReference>
<protein>
    <submittedName>
        <fullName evidence="3">XRE family transcriptional regulator</fullName>
    </submittedName>
</protein>
<proteinExistence type="predicted"/>
<dbReference type="InterPro" id="IPR010982">
    <property type="entry name" value="Lambda_DNA-bd_dom_sf"/>
</dbReference>
<dbReference type="AlphaFoldDB" id="A0A5P2G1Y6"/>
<dbReference type="EMBL" id="CP044016">
    <property type="protein sequence ID" value="QES89814.1"/>
    <property type="molecule type" value="Genomic_DNA"/>
</dbReference>
<organism evidence="3 4">
    <name type="scientific">Rhizosphaericola mali</name>
    <dbReference type="NCBI Taxonomy" id="2545455"/>
    <lineage>
        <taxon>Bacteria</taxon>
        <taxon>Pseudomonadati</taxon>
        <taxon>Bacteroidota</taxon>
        <taxon>Chitinophagia</taxon>
        <taxon>Chitinophagales</taxon>
        <taxon>Chitinophagaceae</taxon>
        <taxon>Rhizosphaericola</taxon>
    </lineage>
</organism>
<dbReference type="RefSeq" id="WP_131330772.1">
    <property type="nucleotide sequence ID" value="NZ_CP044016.1"/>
</dbReference>